<dbReference type="EMBL" id="CP000538">
    <property type="protein sequence ID" value="EAQ72420.1"/>
    <property type="molecule type" value="Genomic_DNA"/>
</dbReference>
<sequence>MKLSEIYNFLDQLSPFDIQESWDNSGILLGDRDSEISTVYLSLDIDENIIKEASENSLIITHHPLIFKGLKDLYDKTYPRAFIKEMICKNISLISMHTNYDLSHLNIYFTEEILGFKISFKDEFLIYVENSISFEALCDWVKKKLNLQILRVSNCGKKDIKRIAICTGSGGDLISKVDADCFLSGDFKYHQALEALSNQISLIDLGHFESERYFSQCLAKDLKNLPLQVIITVSKNPFQYF</sequence>
<comment type="similarity">
    <text evidence="1">Belongs to the GTP cyclohydrolase I type 2/NIF3 family.</text>
</comment>
<feature type="binding site" evidence="5">
    <location>
        <position position="207"/>
    </location>
    <ligand>
        <name>a divalent metal cation</name>
        <dbReference type="ChEBI" id="CHEBI:60240"/>
        <label>1</label>
    </ligand>
</feature>
<evidence type="ECO:0000313" key="7">
    <source>
        <dbReference type="Proteomes" id="UP000000646"/>
    </source>
</evidence>
<dbReference type="AlphaFoldDB" id="A0A0H3P9L3"/>
<protein>
    <recommendedName>
        <fullName evidence="3">GTP cyclohydrolase 1 type 2 homolog</fullName>
    </recommendedName>
</protein>
<dbReference type="PANTHER" id="PTHR13799:SF14">
    <property type="entry name" value="GTP CYCLOHYDROLASE 1 TYPE 2 HOMOLOG"/>
    <property type="match status" value="1"/>
</dbReference>
<keyword evidence="4 5" id="KW-0479">Metal-binding</keyword>
<dbReference type="InterPro" id="IPR036069">
    <property type="entry name" value="DUF34/NIF3_sf"/>
</dbReference>
<comment type="subunit">
    <text evidence="2">Homohexamer.</text>
</comment>
<dbReference type="PANTHER" id="PTHR13799">
    <property type="entry name" value="NGG1 INTERACTING FACTOR 3"/>
    <property type="match status" value="1"/>
</dbReference>
<evidence type="ECO:0000256" key="2">
    <source>
        <dbReference type="ARBA" id="ARBA00011643"/>
    </source>
</evidence>
<organism evidence="6 7">
    <name type="scientific">Campylobacter jejuni subsp. jejuni serotype O:23/36 (strain 81-176)</name>
    <dbReference type="NCBI Taxonomy" id="354242"/>
    <lineage>
        <taxon>Bacteria</taxon>
        <taxon>Pseudomonadati</taxon>
        <taxon>Campylobacterota</taxon>
        <taxon>Epsilonproteobacteria</taxon>
        <taxon>Campylobacterales</taxon>
        <taxon>Campylobacteraceae</taxon>
        <taxon>Campylobacter</taxon>
    </lineage>
</organism>
<dbReference type="SUPFAM" id="SSF102705">
    <property type="entry name" value="NIF3 (NGG1p interacting factor 3)-like"/>
    <property type="match status" value="1"/>
</dbReference>
<dbReference type="GO" id="GO:0046872">
    <property type="term" value="F:metal ion binding"/>
    <property type="evidence" value="ECO:0007669"/>
    <property type="project" value="UniProtKB-KW"/>
</dbReference>
<dbReference type="GO" id="GO:0005737">
    <property type="term" value="C:cytoplasm"/>
    <property type="evidence" value="ECO:0007669"/>
    <property type="project" value="TreeGrafter"/>
</dbReference>
<feature type="binding site" evidence="5">
    <location>
        <position position="62"/>
    </location>
    <ligand>
        <name>a divalent metal cation</name>
        <dbReference type="ChEBI" id="CHEBI:60240"/>
        <label>1</label>
    </ligand>
</feature>
<evidence type="ECO:0000256" key="1">
    <source>
        <dbReference type="ARBA" id="ARBA00006964"/>
    </source>
</evidence>
<evidence type="ECO:0000313" key="6">
    <source>
        <dbReference type="EMBL" id="EAQ72420.1"/>
    </source>
</evidence>
<evidence type="ECO:0000256" key="5">
    <source>
        <dbReference type="PIRSR" id="PIRSR602678-1"/>
    </source>
</evidence>
<feature type="binding site" evidence="5">
    <location>
        <position position="211"/>
    </location>
    <ligand>
        <name>a divalent metal cation</name>
        <dbReference type="ChEBI" id="CHEBI:60240"/>
        <label>1</label>
    </ligand>
</feature>
<dbReference type="RefSeq" id="WP_002854814.1">
    <property type="nucleotide sequence ID" value="NC_008787.1"/>
</dbReference>
<dbReference type="InterPro" id="IPR002678">
    <property type="entry name" value="DUF34/NIF3"/>
</dbReference>
<dbReference type="eggNOG" id="COG0327">
    <property type="taxonomic scope" value="Bacteria"/>
</dbReference>
<dbReference type="Gene3D" id="3.40.1390.30">
    <property type="entry name" value="NIF3 (NGG1p interacting factor 3)-like"/>
    <property type="match status" value="2"/>
</dbReference>
<dbReference type="KEGG" id="cjj:CJJ81176_0728"/>
<feature type="binding site" evidence="5">
    <location>
        <position position="63"/>
    </location>
    <ligand>
        <name>a divalent metal cation</name>
        <dbReference type="ChEBI" id="CHEBI:60240"/>
        <label>1</label>
    </ligand>
</feature>
<dbReference type="FunFam" id="3.40.1390.30:FF:000001">
    <property type="entry name" value="GTP cyclohydrolase 1 type 2"/>
    <property type="match status" value="1"/>
</dbReference>
<feature type="binding site" evidence="5">
    <location>
        <position position="101"/>
    </location>
    <ligand>
        <name>a divalent metal cation</name>
        <dbReference type="ChEBI" id="CHEBI:60240"/>
        <label>1</label>
    </ligand>
</feature>
<dbReference type="Proteomes" id="UP000000646">
    <property type="component" value="Chromosome"/>
</dbReference>
<proteinExistence type="inferred from homology"/>
<dbReference type="HOGENOM" id="CLU_037423_2_1_7"/>
<dbReference type="Pfam" id="PF01784">
    <property type="entry name" value="DUF34_NIF3"/>
    <property type="match status" value="1"/>
</dbReference>
<evidence type="ECO:0000256" key="3">
    <source>
        <dbReference type="ARBA" id="ARBA00022112"/>
    </source>
</evidence>
<accession>A0A0H3P9L3</accession>
<evidence type="ECO:0000256" key="4">
    <source>
        <dbReference type="ARBA" id="ARBA00022723"/>
    </source>
</evidence>
<gene>
    <name evidence="6" type="ordered locus">CJJ81176_0728</name>
</gene>
<dbReference type="NCBIfam" id="TIGR00486">
    <property type="entry name" value="YbgI_SA1388"/>
    <property type="match status" value="1"/>
</dbReference>
<name>A0A0H3P9L3_CAMJJ</name>
<reference evidence="7" key="1">
    <citation type="submission" date="2006-12" db="EMBL/GenBank/DDBJ databases">
        <authorList>
            <person name="Fouts D.E."/>
            <person name="Nelson K.E."/>
            <person name="Sebastian Y."/>
        </authorList>
    </citation>
    <scope>NUCLEOTIDE SEQUENCE [LARGE SCALE GENOMIC DNA]</scope>
    <source>
        <strain evidence="7">81-176</strain>
    </source>
</reference>